<evidence type="ECO:0000313" key="2">
    <source>
        <dbReference type="Proteomes" id="UP001597063"/>
    </source>
</evidence>
<accession>A0ABW2XJB3</accession>
<comment type="caution">
    <text evidence="1">The sequence shown here is derived from an EMBL/GenBank/DDBJ whole genome shotgun (WGS) entry which is preliminary data.</text>
</comment>
<keyword evidence="2" id="KW-1185">Reference proteome</keyword>
<sequence length="116" mass="12314">MRDTDYLLRLARVLAAAGWTCRPRIASTPPLVIVAASEKATVGESIRVKAGVGGVPWFVTSTGHPLAPCHDLLEACAAVIGWMESLTEAACHAMVSAAVPVEPRGLVARVRDLTRR</sequence>
<proteinExistence type="predicted"/>
<organism evidence="1 2">
    <name type="scientific">Actinomadura fibrosa</name>
    <dbReference type="NCBI Taxonomy" id="111802"/>
    <lineage>
        <taxon>Bacteria</taxon>
        <taxon>Bacillati</taxon>
        <taxon>Actinomycetota</taxon>
        <taxon>Actinomycetes</taxon>
        <taxon>Streptosporangiales</taxon>
        <taxon>Thermomonosporaceae</taxon>
        <taxon>Actinomadura</taxon>
    </lineage>
</organism>
<dbReference type="Proteomes" id="UP001597063">
    <property type="component" value="Unassembled WGS sequence"/>
</dbReference>
<dbReference type="RefSeq" id="WP_131755518.1">
    <property type="nucleotide sequence ID" value="NZ_CAACUY010000006.1"/>
</dbReference>
<reference evidence="2" key="1">
    <citation type="journal article" date="2019" name="Int. J. Syst. Evol. Microbiol.">
        <title>The Global Catalogue of Microorganisms (GCM) 10K type strain sequencing project: providing services to taxonomists for standard genome sequencing and annotation.</title>
        <authorList>
            <consortium name="The Broad Institute Genomics Platform"/>
            <consortium name="The Broad Institute Genome Sequencing Center for Infectious Disease"/>
            <person name="Wu L."/>
            <person name="Ma J."/>
        </authorList>
    </citation>
    <scope>NUCLEOTIDE SEQUENCE [LARGE SCALE GENOMIC DNA]</scope>
    <source>
        <strain evidence="2">JCM 9371</strain>
    </source>
</reference>
<name>A0ABW2XJB3_9ACTN</name>
<dbReference type="EMBL" id="JBHTGP010000006">
    <property type="protein sequence ID" value="MFD0685528.1"/>
    <property type="molecule type" value="Genomic_DNA"/>
</dbReference>
<evidence type="ECO:0000313" key="1">
    <source>
        <dbReference type="EMBL" id="MFD0685528.1"/>
    </source>
</evidence>
<protein>
    <submittedName>
        <fullName evidence="1">Uncharacterized protein</fullName>
    </submittedName>
</protein>
<gene>
    <name evidence="1" type="ORF">ACFQZM_13535</name>
</gene>